<accession>A0ABT4XC38</accession>
<gene>
    <name evidence="1" type="ORF">PH586_04940</name>
</gene>
<dbReference type="RefSeq" id="WP_271346665.1">
    <property type="nucleotide sequence ID" value="NZ_JAQJZJ010000002.1"/>
</dbReference>
<evidence type="ECO:0000313" key="1">
    <source>
        <dbReference type="EMBL" id="MDA7085738.1"/>
    </source>
</evidence>
<evidence type="ECO:0000313" key="2">
    <source>
        <dbReference type="Proteomes" id="UP001212042"/>
    </source>
</evidence>
<dbReference type="Proteomes" id="UP001212042">
    <property type="component" value="Unassembled WGS sequence"/>
</dbReference>
<proteinExistence type="predicted"/>
<sequence length="43" mass="4813">MDVDLVKFFGCIDPDMFIDRLSRRIGAKAHPADLRLSEYGGDA</sequence>
<reference evidence="1 2" key="1">
    <citation type="submission" date="2023-01" db="EMBL/GenBank/DDBJ databases">
        <title>Pseudomonas SA3-5T sp. nov., isolated from tidal flat sediment.</title>
        <authorList>
            <person name="Kim H.S."/>
            <person name="Kim J.-S."/>
            <person name="Suh M.K."/>
            <person name="Eom M.K."/>
            <person name="Lee J.-S."/>
        </authorList>
    </citation>
    <scope>NUCLEOTIDE SEQUENCE [LARGE SCALE GENOMIC DNA]</scope>
    <source>
        <strain evidence="1 2">SA3-5</strain>
    </source>
</reference>
<comment type="caution">
    <text evidence="1">The sequence shown here is derived from an EMBL/GenBank/DDBJ whole genome shotgun (WGS) entry which is preliminary data.</text>
</comment>
<dbReference type="EMBL" id="JAQJZJ010000002">
    <property type="protein sequence ID" value="MDA7085738.1"/>
    <property type="molecule type" value="Genomic_DNA"/>
</dbReference>
<name>A0ABT4XC38_9PSED</name>
<protein>
    <submittedName>
        <fullName evidence="1">Uncharacterized protein</fullName>
    </submittedName>
</protein>
<organism evidence="1 2">
    <name type="scientific">Pseudomonas aestuarii</name>
    <dbReference type="NCBI Taxonomy" id="3018340"/>
    <lineage>
        <taxon>Bacteria</taxon>
        <taxon>Pseudomonadati</taxon>
        <taxon>Pseudomonadota</taxon>
        <taxon>Gammaproteobacteria</taxon>
        <taxon>Pseudomonadales</taxon>
        <taxon>Pseudomonadaceae</taxon>
        <taxon>Pseudomonas</taxon>
    </lineage>
</organism>
<keyword evidence="2" id="KW-1185">Reference proteome</keyword>